<protein>
    <recommendedName>
        <fullName evidence="3">DUF3396 domain-containing protein</fullName>
    </recommendedName>
</protein>
<evidence type="ECO:0000313" key="2">
    <source>
        <dbReference type="Proteomes" id="UP000235347"/>
    </source>
</evidence>
<dbReference type="Pfam" id="PF11876">
    <property type="entry name" value="TsiV"/>
    <property type="match status" value="1"/>
</dbReference>
<organism evidence="1 2">
    <name type="scientific">Trinickia soli</name>
    <dbReference type="NCBI Taxonomy" id="380675"/>
    <lineage>
        <taxon>Bacteria</taxon>
        <taxon>Pseudomonadati</taxon>
        <taxon>Pseudomonadota</taxon>
        <taxon>Betaproteobacteria</taxon>
        <taxon>Burkholderiales</taxon>
        <taxon>Burkholderiaceae</taxon>
        <taxon>Trinickia</taxon>
    </lineage>
</organism>
<name>A0A2N7VQ28_9BURK</name>
<comment type="caution">
    <text evidence="1">The sequence shown here is derived from an EMBL/GenBank/DDBJ whole genome shotgun (WGS) entry which is preliminary data.</text>
</comment>
<evidence type="ECO:0000313" key="1">
    <source>
        <dbReference type="EMBL" id="PMS19215.1"/>
    </source>
</evidence>
<dbReference type="EMBL" id="PNYB01000022">
    <property type="protein sequence ID" value="PMS19215.1"/>
    <property type="molecule type" value="Genomic_DNA"/>
</dbReference>
<dbReference type="AlphaFoldDB" id="A0A2N7VQ28"/>
<gene>
    <name evidence="1" type="ORF">C0Z19_21500</name>
</gene>
<proteinExistence type="predicted"/>
<dbReference type="RefSeq" id="WP_102611863.1">
    <property type="nucleotide sequence ID" value="NZ_CADIKD010000002.1"/>
</dbReference>
<dbReference type="InterPro" id="IPR021815">
    <property type="entry name" value="TsiV"/>
</dbReference>
<accession>A0A2N7VQ28</accession>
<reference evidence="1 2" key="1">
    <citation type="submission" date="2018-01" db="EMBL/GenBank/DDBJ databases">
        <title>Whole genome analyses suggest that Burkholderia sensu lato contains two further novel genera in the rhizoxinica-symbiotica group Mycetohabitans gen. nov., and Trinickia gen. nov.: implications for the evolution of diazotrophy and nodulation in the Burkholderiaceae.</title>
        <authorList>
            <person name="Estrada-de los Santos P."/>
            <person name="Palmer M."/>
            <person name="Chavez-Ramirez B."/>
            <person name="Beukes C."/>
            <person name="Steenkamp E.T."/>
            <person name="Hirsch A.M."/>
            <person name="Manyaka P."/>
            <person name="Maluk M."/>
            <person name="Lafos M."/>
            <person name="Crook M."/>
            <person name="Gross E."/>
            <person name="Simon M.F."/>
            <person name="Bueno dos Reis Junior F."/>
            <person name="Poole P.S."/>
            <person name="Venter S.N."/>
            <person name="James E.K."/>
        </authorList>
    </citation>
    <scope>NUCLEOTIDE SEQUENCE [LARGE SCALE GENOMIC DNA]</scope>
    <source>
        <strain evidence="1 2">GP25-8</strain>
    </source>
</reference>
<evidence type="ECO:0008006" key="3">
    <source>
        <dbReference type="Google" id="ProtNLM"/>
    </source>
</evidence>
<dbReference type="Proteomes" id="UP000235347">
    <property type="component" value="Unassembled WGS sequence"/>
</dbReference>
<sequence length="364" mass="39411">MTKITQDFLRWAKANQSKALVANALLEPRYPHDGIGAAFVVRACVYFERAADAAVREALAQTFDEFVASMGEEKLTYMWSNGKAAKPMAKAKSLRAAAAGLGPDDRFDFDFVSGERPTDASLWEFHVGGQRQWQEKLGNRGFNALWFSWPVFAAQERPDAFAKLFFDAAARLEAPWGHAGLAFNLSPTGREENEATEHWASQTMPGLDVGFPADLSTRTLKGQLKTVDWLTAISKPMLEAAGGLAGLRGHLPPSWFAIGDYGSGVVIRAGIQPESGISDDEGKPPACPPAYAVLDAALRPIRASEMDSLQRGTANGDAPVYNTKASTVAWLRRFEMDEDGLLAAKAALLDTTPLVAENALPNPL</sequence>
<keyword evidence="2" id="KW-1185">Reference proteome</keyword>